<proteinExistence type="predicted"/>
<evidence type="ECO:0000313" key="1">
    <source>
        <dbReference type="EMBL" id="GGK13229.1"/>
    </source>
</evidence>
<name>A0A8J3BJF5_9ACTN</name>
<dbReference type="RefSeq" id="WP_189112244.1">
    <property type="nucleotide sequence ID" value="NZ_BMQC01000001.1"/>
</dbReference>
<sequence>MANYTLDDIRAAAEAKYGSTDINEVDGMTVRLLNPLRLPKKSRTALVDIQKRMDDESVDADQEALLVEAIRLVAQTPKQATALLRAVGDDLAVLAQIFATYAEGTQAGEASASRD</sequence>
<dbReference type="EMBL" id="BMQC01000001">
    <property type="protein sequence ID" value="GGK13229.1"/>
    <property type="molecule type" value="Genomic_DNA"/>
</dbReference>
<keyword evidence="2" id="KW-1185">Reference proteome</keyword>
<dbReference type="InterPro" id="IPR020132">
    <property type="entry name" value="Gp24/Gp25"/>
</dbReference>
<dbReference type="Proteomes" id="UP000662200">
    <property type="component" value="Unassembled WGS sequence"/>
</dbReference>
<dbReference type="AlphaFoldDB" id="A0A8J3BJF5"/>
<reference evidence="1" key="1">
    <citation type="journal article" date="2014" name="Int. J. Syst. Evol. Microbiol.">
        <title>Complete genome sequence of Corynebacterium casei LMG S-19264T (=DSM 44701T), isolated from a smear-ripened cheese.</title>
        <authorList>
            <consortium name="US DOE Joint Genome Institute (JGI-PGF)"/>
            <person name="Walter F."/>
            <person name="Albersmeier A."/>
            <person name="Kalinowski J."/>
            <person name="Ruckert C."/>
        </authorList>
    </citation>
    <scope>NUCLEOTIDE SEQUENCE</scope>
    <source>
        <strain evidence="1">JCM 3091</strain>
    </source>
</reference>
<dbReference type="Pfam" id="PF17388">
    <property type="entry name" value="GP24_25"/>
    <property type="match status" value="1"/>
</dbReference>
<reference evidence="1" key="2">
    <citation type="submission" date="2020-09" db="EMBL/GenBank/DDBJ databases">
        <authorList>
            <person name="Sun Q."/>
            <person name="Ohkuma M."/>
        </authorList>
    </citation>
    <scope>NUCLEOTIDE SEQUENCE</scope>
    <source>
        <strain evidence="1">JCM 3091</strain>
    </source>
</reference>
<gene>
    <name evidence="1" type="ORF">GCM10010124_02260</name>
</gene>
<organism evidence="1 2">
    <name type="scientific">Pilimelia terevasa</name>
    <dbReference type="NCBI Taxonomy" id="53372"/>
    <lineage>
        <taxon>Bacteria</taxon>
        <taxon>Bacillati</taxon>
        <taxon>Actinomycetota</taxon>
        <taxon>Actinomycetes</taxon>
        <taxon>Micromonosporales</taxon>
        <taxon>Micromonosporaceae</taxon>
        <taxon>Pilimelia</taxon>
    </lineage>
</organism>
<evidence type="ECO:0000313" key="2">
    <source>
        <dbReference type="Proteomes" id="UP000662200"/>
    </source>
</evidence>
<comment type="caution">
    <text evidence="1">The sequence shown here is derived from an EMBL/GenBank/DDBJ whole genome shotgun (WGS) entry which is preliminary data.</text>
</comment>
<accession>A0A8J3BJF5</accession>
<evidence type="ECO:0008006" key="3">
    <source>
        <dbReference type="Google" id="ProtNLM"/>
    </source>
</evidence>
<protein>
    <recommendedName>
        <fullName evidence="3">Tail assembly chaperone</fullName>
    </recommendedName>
</protein>